<dbReference type="RefSeq" id="WP_191803404.1">
    <property type="nucleotide sequence ID" value="NZ_JACSQL010000011.1"/>
</dbReference>
<keyword evidence="2" id="KW-1185">Reference proteome</keyword>
<organism evidence="1 2">
    <name type="scientific">Paenibacillus gallinarum</name>
    <dbReference type="NCBI Taxonomy" id="2762232"/>
    <lineage>
        <taxon>Bacteria</taxon>
        <taxon>Bacillati</taxon>
        <taxon>Bacillota</taxon>
        <taxon>Bacilli</taxon>
        <taxon>Bacillales</taxon>
        <taxon>Paenibacillaceae</taxon>
        <taxon>Paenibacillus</taxon>
    </lineage>
</organism>
<accession>A0ABR8T3P1</accession>
<name>A0ABR8T3P1_9BACL</name>
<sequence>MPKNINTEHIDRMFPFEFYDELTTQLAGYKIMNPAFFSHDHVQINEKEKRELFENQRKKAGELNQMNIQSVEPIGELLMLDACYTNDQTEAILKGGLQRSQVPMSILTVQLYDSSNQPVFATDVCEETIARIPEVLWDDPNLLIAIVTLAEEGPNVGILKAPLYIEEHIQQKVLENIEHAEGKDNEE</sequence>
<proteinExistence type="predicted"/>
<reference evidence="1 2" key="1">
    <citation type="submission" date="2020-08" db="EMBL/GenBank/DDBJ databases">
        <title>A Genomic Blueprint of the Chicken Gut Microbiome.</title>
        <authorList>
            <person name="Gilroy R."/>
            <person name="Ravi A."/>
            <person name="Getino M."/>
            <person name="Pursley I."/>
            <person name="Horton D.L."/>
            <person name="Alikhan N.-F."/>
            <person name="Baker D."/>
            <person name="Gharbi K."/>
            <person name="Hall N."/>
            <person name="Watson M."/>
            <person name="Adriaenssens E.M."/>
            <person name="Foster-Nyarko E."/>
            <person name="Jarju S."/>
            <person name="Secka A."/>
            <person name="Antonio M."/>
            <person name="Oren A."/>
            <person name="Chaudhuri R."/>
            <person name="La Ragione R.M."/>
            <person name="Hildebrand F."/>
            <person name="Pallen M.J."/>
        </authorList>
    </citation>
    <scope>NUCLEOTIDE SEQUENCE [LARGE SCALE GENOMIC DNA]</scope>
    <source>
        <strain evidence="1 2">Sa2BVA9</strain>
    </source>
</reference>
<gene>
    <name evidence="1" type="ORF">H9647_20145</name>
</gene>
<comment type="caution">
    <text evidence="1">The sequence shown here is derived from an EMBL/GenBank/DDBJ whole genome shotgun (WGS) entry which is preliminary data.</text>
</comment>
<evidence type="ECO:0008006" key="3">
    <source>
        <dbReference type="Google" id="ProtNLM"/>
    </source>
</evidence>
<evidence type="ECO:0000313" key="2">
    <source>
        <dbReference type="Proteomes" id="UP000608071"/>
    </source>
</evidence>
<dbReference type="EMBL" id="JACSQL010000011">
    <property type="protein sequence ID" value="MBD7970383.1"/>
    <property type="molecule type" value="Genomic_DNA"/>
</dbReference>
<dbReference type="Proteomes" id="UP000608071">
    <property type="component" value="Unassembled WGS sequence"/>
</dbReference>
<protein>
    <recommendedName>
        <fullName evidence="3">DUF1694 domain-containing protein</fullName>
    </recommendedName>
</protein>
<evidence type="ECO:0000313" key="1">
    <source>
        <dbReference type="EMBL" id="MBD7970383.1"/>
    </source>
</evidence>